<dbReference type="Gene3D" id="3.40.50.2300">
    <property type="match status" value="2"/>
</dbReference>
<organism evidence="5 6">
    <name type="scientific">Homoserinibacter gongjuensis</name>
    <dbReference type="NCBI Taxonomy" id="1162968"/>
    <lineage>
        <taxon>Bacteria</taxon>
        <taxon>Bacillati</taxon>
        <taxon>Actinomycetota</taxon>
        <taxon>Actinomycetes</taxon>
        <taxon>Micrococcales</taxon>
        <taxon>Microbacteriaceae</taxon>
        <taxon>Homoserinibacter</taxon>
    </lineage>
</organism>
<dbReference type="CDD" id="cd01392">
    <property type="entry name" value="HTH_LacI"/>
    <property type="match status" value="1"/>
</dbReference>
<dbReference type="PANTHER" id="PTHR30146:SF109">
    <property type="entry name" value="HTH-TYPE TRANSCRIPTIONAL REGULATOR GALS"/>
    <property type="match status" value="1"/>
</dbReference>
<sequence length="345" mass="37577">MASGSRSAGRVRLKDVADRAGVSMKTVSNVVHDYEFVSPQMRERVQAAIDELGYRPNLTARRLATGKTSMIALALPVVDQPYYAEIARYIGEEAERRGYRIIVEQTLNGVEAERAVIRDREEGLVDGVIFHPVRIGTLEIARLRPGTPIVLLGESARPLTTDHVMIDNTQAARDGVELLLAENRSRIAFLADVRGDITESTHLRLLGYQEALLTAGIQPDPELVLRSDGFTIEDGVAAIAAAIERGIHFDAVLSRDDTFAMAALRALQAAGRSVPDEVSVLGWDDTVLAHSSTPALSAISPDKFAIATTALDLLEDRMKGYEGTGRHRIAPYTIIERGTTAALQR</sequence>
<keyword evidence="2" id="KW-0238">DNA-binding</keyword>
<keyword evidence="3" id="KW-0804">Transcription</keyword>
<dbReference type="Pfam" id="PF00356">
    <property type="entry name" value="LacI"/>
    <property type="match status" value="1"/>
</dbReference>
<dbReference type="Proteomes" id="UP001157069">
    <property type="component" value="Unassembled WGS sequence"/>
</dbReference>
<dbReference type="Pfam" id="PF13377">
    <property type="entry name" value="Peripla_BP_3"/>
    <property type="match status" value="1"/>
</dbReference>
<dbReference type="CDD" id="cd06267">
    <property type="entry name" value="PBP1_LacI_sugar_binding-like"/>
    <property type="match status" value="1"/>
</dbReference>
<dbReference type="InterPro" id="IPR046335">
    <property type="entry name" value="LacI/GalR-like_sensor"/>
</dbReference>
<reference evidence="6" key="1">
    <citation type="journal article" date="2019" name="Int. J. Syst. Evol. Microbiol.">
        <title>The Global Catalogue of Microorganisms (GCM) 10K type strain sequencing project: providing services to taxonomists for standard genome sequencing and annotation.</title>
        <authorList>
            <consortium name="The Broad Institute Genomics Platform"/>
            <consortium name="The Broad Institute Genome Sequencing Center for Infectious Disease"/>
            <person name="Wu L."/>
            <person name="Ma J."/>
        </authorList>
    </citation>
    <scope>NUCLEOTIDE SEQUENCE [LARGE SCALE GENOMIC DNA]</scope>
    <source>
        <strain evidence="6">NBRC 108755</strain>
    </source>
</reference>
<evidence type="ECO:0000313" key="5">
    <source>
        <dbReference type="EMBL" id="GMA90161.1"/>
    </source>
</evidence>
<evidence type="ECO:0000256" key="2">
    <source>
        <dbReference type="ARBA" id="ARBA00023125"/>
    </source>
</evidence>
<dbReference type="InterPro" id="IPR028082">
    <property type="entry name" value="Peripla_BP_I"/>
</dbReference>
<dbReference type="PROSITE" id="PS00356">
    <property type="entry name" value="HTH_LACI_1"/>
    <property type="match status" value="1"/>
</dbReference>
<dbReference type="SMART" id="SM00354">
    <property type="entry name" value="HTH_LACI"/>
    <property type="match status" value="1"/>
</dbReference>
<dbReference type="SUPFAM" id="SSF47413">
    <property type="entry name" value="lambda repressor-like DNA-binding domains"/>
    <property type="match status" value="1"/>
</dbReference>
<evidence type="ECO:0000313" key="6">
    <source>
        <dbReference type="Proteomes" id="UP001157069"/>
    </source>
</evidence>
<name>A0ABQ6JPF6_9MICO</name>
<dbReference type="InterPro" id="IPR000843">
    <property type="entry name" value="HTH_LacI"/>
</dbReference>
<accession>A0ABQ6JPF6</accession>
<evidence type="ECO:0000256" key="1">
    <source>
        <dbReference type="ARBA" id="ARBA00023015"/>
    </source>
</evidence>
<protein>
    <submittedName>
        <fullName evidence="5">LacI family transcriptional regulator</fullName>
    </submittedName>
</protein>
<feature type="domain" description="HTH lacI-type" evidence="4">
    <location>
        <begin position="11"/>
        <end position="65"/>
    </location>
</feature>
<dbReference type="SUPFAM" id="SSF53822">
    <property type="entry name" value="Periplasmic binding protein-like I"/>
    <property type="match status" value="1"/>
</dbReference>
<keyword evidence="1" id="KW-0805">Transcription regulation</keyword>
<evidence type="ECO:0000256" key="3">
    <source>
        <dbReference type="ARBA" id="ARBA00023163"/>
    </source>
</evidence>
<dbReference type="RefSeq" id="WP_284297773.1">
    <property type="nucleotide sequence ID" value="NZ_BSVA01000001.1"/>
</dbReference>
<proteinExistence type="predicted"/>
<dbReference type="EMBL" id="BSVA01000001">
    <property type="protein sequence ID" value="GMA90161.1"/>
    <property type="molecule type" value="Genomic_DNA"/>
</dbReference>
<gene>
    <name evidence="5" type="ORF">GCM10025869_06900</name>
</gene>
<dbReference type="PANTHER" id="PTHR30146">
    <property type="entry name" value="LACI-RELATED TRANSCRIPTIONAL REPRESSOR"/>
    <property type="match status" value="1"/>
</dbReference>
<dbReference type="Gene3D" id="1.10.260.40">
    <property type="entry name" value="lambda repressor-like DNA-binding domains"/>
    <property type="match status" value="1"/>
</dbReference>
<dbReference type="InterPro" id="IPR010982">
    <property type="entry name" value="Lambda_DNA-bd_dom_sf"/>
</dbReference>
<evidence type="ECO:0000259" key="4">
    <source>
        <dbReference type="PROSITE" id="PS50932"/>
    </source>
</evidence>
<keyword evidence="6" id="KW-1185">Reference proteome</keyword>
<dbReference type="PROSITE" id="PS50932">
    <property type="entry name" value="HTH_LACI_2"/>
    <property type="match status" value="1"/>
</dbReference>
<comment type="caution">
    <text evidence="5">The sequence shown here is derived from an EMBL/GenBank/DDBJ whole genome shotgun (WGS) entry which is preliminary data.</text>
</comment>